<gene>
    <name evidence="1" type="ORF">ALOHA_HF4000APKG2O16ctg9g7</name>
</gene>
<sequence>MTLTDEERTTEALRHIDALAKMIRNDQKRKRILMGNYQSRIETIKEILDGTREKVP</sequence>
<dbReference type="EMBL" id="EU016627">
    <property type="protein sequence ID" value="ABZ08329.1"/>
    <property type="molecule type" value="Genomic_DNA"/>
</dbReference>
<name>B3T6X0_9ARCH</name>
<dbReference type="AlphaFoldDB" id="B3T6X0"/>
<accession>B3T6X0</accession>
<evidence type="ECO:0000313" key="1">
    <source>
        <dbReference type="EMBL" id="ABZ08329.1"/>
    </source>
</evidence>
<proteinExistence type="predicted"/>
<protein>
    <submittedName>
        <fullName evidence="1">Uncharacterized protein</fullName>
    </submittedName>
</protein>
<reference evidence="1" key="1">
    <citation type="journal article" date="2008" name="ISME J.">
        <title>Genomic patterns of recombination, clonal divergence and environment in marine microbial populations.</title>
        <authorList>
            <person name="Konstantinidis K.T."/>
            <person name="Delong E.F."/>
        </authorList>
    </citation>
    <scope>NUCLEOTIDE SEQUENCE</scope>
</reference>
<organism evidence="1">
    <name type="scientific">uncultured marine crenarchaeote HF4000_APKG2O16</name>
    <dbReference type="NCBI Taxonomy" id="455582"/>
    <lineage>
        <taxon>Archaea</taxon>
        <taxon>Nitrososphaerota</taxon>
        <taxon>Nitrososphaeria</taxon>
        <taxon>Nitrosopumilales</taxon>
        <taxon>environmental samples</taxon>
    </lineage>
</organism>